<name>A0A967K9Q6_9PROT</name>
<gene>
    <name evidence="4" type="ORF">HBA54_12685</name>
</gene>
<feature type="transmembrane region" description="Helical" evidence="2">
    <location>
        <begin position="6"/>
        <end position="28"/>
    </location>
</feature>
<organism evidence="4 5">
    <name type="scientific">Pelagibius litoralis</name>
    <dbReference type="NCBI Taxonomy" id="374515"/>
    <lineage>
        <taxon>Bacteria</taxon>
        <taxon>Pseudomonadati</taxon>
        <taxon>Pseudomonadota</taxon>
        <taxon>Alphaproteobacteria</taxon>
        <taxon>Rhodospirillales</taxon>
        <taxon>Rhodovibrionaceae</taxon>
        <taxon>Pelagibius</taxon>
    </lineage>
</organism>
<proteinExistence type="predicted"/>
<evidence type="ECO:0000313" key="4">
    <source>
        <dbReference type="EMBL" id="NIA69449.1"/>
    </source>
</evidence>
<evidence type="ECO:0000256" key="1">
    <source>
        <dbReference type="SAM" id="MobiDB-lite"/>
    </source>
</evidence>
<dbReference type="Proteomes" id="UP000761264">
    <property type="component" value="Unassembled WGS sequence"/>
</dbReference>
<reference evidence="4" key="1">
    <citation type="submission" date="2020-03" db="EMBL/GenBank/DDBJ databases">
        <title>Genome of Pelagibius litoralis DSM 21314T.</title>
        <authorList>
            <person name="Wang G."/>
        </authorList>
    </citation>
    <scope>NUCLEOTIDE SEQUENCE</scope>
    <source>
        <strain evidence="4">DSM 21314</strain>
    </source>
</reference>
<keyword evidence="5" id="KW-1185">Reference proteome</keyword>
<dbReference type="EMBL" id="JAAQPH010000009">
    <property type="protein sequence ID" value="NIA69449.1"/>
    <property type="molecule type" value="Genomic_DNA"/>
</dbReference>
<protein>
    <recommendedName>
        <fullName evidence="3">DUF6468 domain-containing protein</fullName>
    </recommendedName>
</protein>
<dbReference type="InterPro" id="IPR045531">
    <property type="entry name" value="DUF6468"/>
</dbReference>
<keyword evidence="2" id="KW-0812">Transmembrane</keyword>
<feature type="region of interest" description="Disordered" evidence="1">
    <location>
        <begin position="139"/>
        <end position="184"/>
    </location>
</feature>
<evidence type="ECO:0000313" key="5">
    <source>
        <dbReference type="Proteomes" id="UP000761264"/>
    </source>
</evidence>
<sequence length="184" mass="20264">MIWLQDYGLVFDIAICVLLVTTIGYAMVLNRKLSELRSARGDMEKMITEFTAATGQAEGGLQTLKKRSVDAGEGLAKNVDDACRLADEMAFLVKKGHEIADRLEVAVAASRKLEREESRSVEKLAKQQLHRAPMDITKMDRTQSQSQHAAASETAKPVSGLAKLAKRKLSGSDSELMRTLQAMR</sequence>
<comment type="caution">
    <text evidence="4">The sequence shown here is derived from an EMBL/GenBank/DDBJ whole genome shotgun (WGS) entry which is preliminary data.</text>
</comment>
<evidence type="ECO:0000259" key="3">
    <source>
        <dbReference type="Pfam" id="PF20072"/>
    </source>
</evidence>
<feature type="domain" description="DUF6468" evidence="3">
    <location>
        <begin position="36"/>
        <end position="111"/>
    </location>
</feature>
<evidence type="ECO:0000256" key="2">
    <source>
        <dbReference type="SAM" id="Phobius"/>
    </source>
</evidence>
<keyword evidence="2" id="KW-0472">Membrane</keyword>
<accession>A0A967K9Q6</accession>
<dbReference type="Pfam" id="PF20072">
    <property type="entry name" value="DUF6468"/>
    <property type="match status" value="1"/>
</dbReference>
<dbReference type="AlphaFoldDB" id="A0A967K9Q6"/>
<keyword evidence="2" id="KW-1133">Transmembrane helix</keyword>
<dbReference type="RefSeq" id="WP_167225078.1">
    <property type="nucleotide sequence ID" value="NZ_JAAQPH010000009.1"/>
</dbReference>